<evidence type="ECO:0000256" key="1">
    <source>
        <dbReference type="SAM" id="MobiDB-lite"/>
    </source>
</evidence>
<comment type="caution">
    <text evidence="2">The sequence shown here is derived from an EMBL/GenBank/DDBJ whole genome shotgun (WGS) entry which is preliminary data.</text>
</comment>
<feature type="region of interest" description="Disordered" evidence="1">
    <location>
        <begin position="45"/>
        <end position="75"/>
    </location>
</feature>
<keyword evidence="3" id="KW-1185">Reference proteome</keyword>
<dbReference type="AlphaFoldDB" id="A0A2W1LPU8"/>
<sequence>MTAALWLTAGCNPIWTETGPAESAFGESGLGLGKDYSPGSLMEQVYGDGEQGQTLIPKDPLSQTESLRQYEIGRE</sequence>
<organism evidence="2 3">
    <name type="scientific">Paenibacillus sambharensis</name>
    <dbReference type="NCBI Taxonomy" id="1803190"/>
    <lineage>
        <taxon>Bacteria</taxon>
        <taxon>Bacillati</taxon>
        <taxon>Bacillota</taxon>
        <taxon>Bacilli</taxon>
        <taxon>Bacillales</taxon>
        <taxon>Paenibacillaceae</taxon>
        <taxon>Paenibacillus</taxon>
    </lineage>
</organism>
<proteinExistence type="predicted"/>
<dbReference type="EMBL" id="QKRB01000055">
    <property type="protein sequence ID" value="PZD93851.1"/>
    <property type="molecule type" value="Genomic_DNA"/>
</dbReference>
<name>A0A2W1LPU8_9BACL</name>
<dbReference type="Proteomes" id="UP000249522">
    <property type="component" value="Unassembled WGS sequence"/>
</dbReference>
<gene>
    <name evidence="2" type="ORF">DNH61_20315</name>
</gene>
<reference evidence="2 3" key="1">
    <citation type="submission" date="2018-06" db="EMBL/GenBank/DDBJ databases">
        <title>Paenibacillus imtechensis sp. nov.</title>
        <authorList>
            <person name="Pinnaka A.K."/>
            <person name="Singh H."/>
            <person name="Kaur M."/>
        </authorList>
    </citation>
    <scope>NUCLEOTIDE SEQUENCE [LARGE SCALE GENOMIC DNA]</scope>
    <source>
        <strain evidence="2 3">SMB1</strain>
    </source>
</reference>
<protein>
    <submittedName>
        <fullName evidence="2">Uncharacterized protein</fullName>
    </submittedName>
</protein>
<evidence type="ECO:0000313" key="2">
    <source>
        <dbReference type="EMBL" id="PZD93851.1"/>
    </source>
</evidence>
<accession>A0A2W1LPU8</accession>
<evidence type="ECO:0000313" key="3">
    <source>
        <dbReference type="Proteomes" id="UP000249522"/>
    </source>
</evidence>